<evidence type="ECO:0000313" key="1">
    <source>
        <dbReference type="EMBL" id="GIX83320.1"/>
    </source>
</evidence>
<evidence type="ECO:0000313" key="2">
    <source>
        <dbReference type="Proteomes" id="UP001054837"/>
    </source>
</evidence>
<protein>
    <submittedName>
        <fullName evidence="1">Uncharacterized protein</fullName>
    </submittedName>
</protein>
<reference evidence="1 2" key="1">
    <citation type="submission" date="2021-06" db="EMBL/GenBank/DDBJ databases">
        <title>Caerostris darwini draft genome.</title>
        <authorList>
            <person name="Kono N."/>
            <person name="Arakawa K."/>
        </authorList>
    </citation>
    <scope>NUCLEOTIDE SEQUENCE [LARGE SCALE GENOMIC DNA]</scope>
</reference>
<accession>A0AAV4NEW9</accession>
<sequence>MPWHKWNTRERRNQIKEVSFCICHQVHGSGSSVAYLQYRRGTPVNHRVGGGVGTVPSARIVLRSSGDHF</sequence>
<comment type="caution">
    <text evidence="1">The sequence shown here is derived from an EMBL/GenBank/DDBJ whole genome shotgun (WGS) entry which is preliminary data.</text>
</comment>
<name>A0AAV4NEW9_9ARAC</name>
<dbReference type="Proteomes" id="UP001054837">
    <property type="component" value="Unassembled WGS sequence"/>
</dbReference>
<gene>
    <name evidence="1" type="ORF">CDAR_33981</name>
</gene>
<dbReference type="EMBL" id="BPLQ01001611">
    <property type="protein sequence ID" value="GIX83320.1"/>
    <property type="molecule type" value="Genomic_DNA"/>
</dbReference>
<organism evidence="1 2">
    <name type="scientific">Caerostris darwini</name>
    <dbReference type="NCBI Taxonomy" id="1538125"/>
    <lineage>
        <taxon>Eukaryota</taxon>
        <taxon>Metazoa</taxon>
        <taxon>Ecdysozoa</taxon>
        <taxon>Arthropoda</taxon>
        <taxon>Chelicerata</taxon>
        <taxon>Arachnida</taxon>
        <taxon>Araneae</taxon>
        <taxon>Araneomorphae</taxon>
        <taxon>Entelegynae</taxon>
        <taxon>Araneoidea</taxon>
        <taxon>Araneidae</taxon>
        <taxon>Caerostris</taxon>
    </lineage>
</organism>
<dbReference type="AlphaFoldDB" id="A0AAV4NEW9"/>
<proteinExistence type="predicted"/>
<keyword evidence="2" id="KW-1185">Reference proteome</keyword>